<reference evidence="2" key="1">
    <citation type="journal article" date="2019" name="Int. J. Syst. Evol. Microbiol.">
        <title>The Global Catalogue of Microorganisms (GCM) 10K type strain sequencing project: providing services to taxonomists for standard genome sequencing and annotation.</title>
        <authorList>
            <consortium name="The Broad Institute Genomics Platform"/>
            <consortium name="The Broad Institute Genome Sequencing Center for Infectious Disease"/>
            <person name="Wu L."/>
            <person name="Ma J."/>
        </authorList>
    </citation>
    <scope>NUCLEOTIDE SEQUENCE [LARGE SCALE GENOMIC DNA]</scope>
    <source>
        <strain evidence="2">KCTC 62575</strain>
    </source>
</reference>
<evidence type="ECO:0000313" key="2">
    <source>
        <dbReference type="Proteomes" id="UP001595455"/>
    </source>
</evidence>
<name>A0ABV7BC99_9GAMM</name>
<dbReference type="RefSeq" id="WP_147305714.1">
    <property type="nucleotide sequence ID" value="NZ_JBHRSF010000014.1"/>
</dbReference>
<accession>A0ABV7BC99</accession>
<sequence length="204" mass="24344">MAMHNSKDEINYALFIIKNEILIMSQHRDYVFFTQEKRPISVAWFNSEDEEAPKNLSFSSRSDIFGIILRDIVGSFPDLTALQFFKENNVQDLDLSNDVLMSRLVTFDRQQQKDVVNHIKTLFDYTKTQPKIFEEWAHEFWDDPLDEQLEEIEKFAQLEWNLEDPPYSDHDSFQDFILLLKSIQFFFETALEHNKFIGYFDYIG</sequence>
<dbReference type="EMBL" id="JBHRSF010000014">
    <property type="protein sequence ID" value="MFC2995037.1"/>
    <property type="molecule type" value="Genomic_DNA"/>
</dbReference>
<evidence type="ECO:0000313" key="1">
    <source>
        <dbReference type="EMBL" id="MFC2995037.1"/>
    </source>
</evidence>
<comment type="caution">
    <text evidence="1">The sequence shown here is derived from an EMBL/GenBank/DDBJ whole genome shotgun (WGS) entry which is preliminary data.</text>
</comment>
<proteinExistence type="predicted"/>
<dbReference type="Proteomes" id="UP001595455">
    <property type="component" value="Unassembled WGS sequence"/>
</dbReference>
<keyword evidence="2" id="KW-1185">Reference proteome</keyword>
<gene>
    <name evidence="1" type="ORF">ACFODO_07080</name>
</gene>
<protein>
    <submittedName>
        <fullName evidence="1">Uncharacterized protein</fullName>
    </submittedName>
</protein>
<organism evidence="1 2">
    <name type="scientific">Acinetobacter sichuanensis</name>
    <dbReference type="NCBI Taxonomy" id="2136183"/>
    <lineage>
        <taxon>Bacteria</taxon>
        <taxon>Pseudomonadati</taxon>
        <taxon>Pseudomonadota</taxon>
        <taxon>Gammaproteobacteria</taxon>
        <taxon>Moraxellales</taxon>
        <taxon>Moraxellaceae</taxon>
        <taxon>Acinetobacter</taxon>
    </lineage>
</organism>